<dbReference type="RefSeq" id="WP_069809616.1">
    <property type="nucleotide sequence ID" value="NZ_CP017305.1"/>
</dbReference>
<evidence type="ECO:0000313" key="2">
    <source>
        <dbReference type="Proteomes" id="UP000095185"/>
    </source>
</evidence>
<dbReference type="Proteomes" id="UP000095185">
    <property type="component" value="Chromosome"/>
</dbReference>
<dbReference type="OrthoDB" id="9760715at2"/>
<sequence length="62" mass="7400">MEQLLNHVSQSPNLYTIDRYPSFLSEKYAAKLVEMYALAIADYLKEKVGRNHYQEVCRYLRK</sequence>
<evidence type="ECO:0000313" key="1">
    <source>
        <dbReference type="EMBL" id="AOS83754.1"/>
    </source>
</evidence>
<name>A0A1D8D5H9_CHLLM</name>
<protein>
    <submittedName>
        <fullName evidence="1">Uncharacterized protein</fullName>
    </submittedName>
</protein>
<dbReference type="AlphaFoldDB" id="A0A1D8D5H9"/>
<keyword evidence="2" id="KW-1185">Reference proteome</keyword>
<dbReference type="STRING" id="274537.BIU88_06065"/>
<organism evidence="1 2">
    <name type="scientific">Chlorobaculum limnaeum</name>
    <dbReference type="NCBI Taxonomy" id="274537"/>
    <lineage>
        <taxon>Bacteria</taxon>
        <taxon>Pseudomonadati</taxon>
        <taxon>Chlorobiota</taxon>
        <taxon>Chlorobiia</taxon>
        <taxon>Chlorobiales</taxon>
        <taxon>Chlorobiaceae</taxon>
        <taxon>Chlorobaculum</taxon>
    </lineage>
</organism>
<gene>
    <name evidence="1" type="ORF">BIU88_06065</name>
</gene>
<accession>A0A1D8D5H9</accession>
<proteinExistence type="predicted"/>
<reference evidence="1" key="1">
    <citation type="submission" date="2016-09" db="EMBL/GenBank/DDBJ databases">
        <title>Genome sequence of Chlorobaculum limnaeum.</title>
        <authorList>
            <person name="Liu Z."/>
            <person name="Tank M."/>
            <person name="Bryant D.A."/>
        </authorList>
    </citation>
    <scope>NUCLEOTIDE SEQUENCE [LARGE SCALE GENOMIC DNA]</scope>
    <source>
        <strain evidence="1">DSM 1677</strain>
    </source>
</reference>
<dbReference type="KEGG" id="clz:BIU88_06065"/>
<dbReference type="EMBL" id="CP017305">
    <property type="protein sequence ID" value="AOS83754.1"/>
    <property type="molecule type" value="Genomic_DNA"/>
</dbReference>